<proteinExistence type="predicted"/>
<dbReference type="RefSeq" id="WP_305171854.1">
    <property type="nucleotide sequence ID" value="NZ_JAUUDS010000001.1"/>
</dbReference>
<reference evidence="2 3" key="1">
    <citation type="submission" date="2023-07" db="EMBL/GenBank/DDBJ databases">
        <authorList>
            <person name="Kim M.K."/>
        </authorList>
    </citation>
    <scope>NUCLEOTIDE SEQUENCE [LARGE SCALE GENOMIC DNA]</scope>
    <source>
        <strain evidence="2 3">KR1UV-12</strain>
    </source>
</reference>
<comment type="caution">
    <text evidence="2">The sequence shown here is derived from an EMBL/GenBank/DDBJ whole genome shotgun (WGS) entry which is preliminary data.</text>
</comment>
<evidence type="ECO:0000313" key="2">
    <source>
        <dbReference type="EMBL" id="MDP1026298.1"/>
    </source>
</evidence>
<dbReference type="EMBL" id="JAUUDS010000001">
    <property type="protein sequence ID" value="MDP1026298.1"/>
    <property type="molecule type" value="Genomic_DNA"/>
</dbReference>
<dbReference type="Proteomes" id="UP001230685">
    <property type="component" value="Unassembled WGS sequence"/>
</dbReference>
<accession>A0ABT9EH55</accession>
<evidence type="ECO:0000313" key="3">
    <source>
        <dbReference type="Proteomes" id="UP001230685"/>
    </source>
</evidence>
<evidence type="ECO:0000259" key="1">
    <source>
        <dbReference type="Pfam" id="PF21834"/>
    </source>
</evidence>
<sequence>MLCFFNLAGAVYDPDVVGHEVASIDKARVIAAKYLADLIHDRPDVVWAGEEVRVEVTDEDQLVLFTVIAFGVDAISLLLRSARNSSRRQLFQHVPGICAPSSRTSPRPLRRWIQTNGLCSTYTLGGEQETIILRSRDATKPARSRTTFPSTFSRLNIRS</sequence>
<feature type="domain" description="DUF6894" evidence="1">
    <location>
        <begin position="3"/>
        <end position="68"/>
    </location>
</feature>
<dbReference type="InterPro" id="IPR054189">
    <property type="entry name" value="DUF6894"/>
</dbReference>
<name>A0ABT9EH55_9SPHN</name>
<protein>
    <recommendedName>
        <fullName evidence="1">DUF6894 domain-containing protein</fullName>
    </recommendedName>
</protein>
<keyword evidence="3" id="KW-1185">Reference proteome</keyword>
<dbReference type="Pfam" id="PF21834">
    <property type="entry name" value="DUF6894"/>
    <property type="match status" value="1"/>
</dbReference>
<gene>
    <name evidence="2" type="ORF">Q5H91_03665</name>
</gene>
<organism evidence="2 3">
    <name type="scientific">Sphingomonas aurea</name>
    <dbReference type="NCBI Taxonomy" id="3063994"/>
    <lineage>
        <taxon>Bacteria</taxon>
        <taxon>Pseudomonadati</taxon>
        <taxon>Pseudomonadota</taxon>
        <taxon>Alphaproteobacteria</taxon>
        <taxon>Sphingomonadales</taxon>
        <taxon>Sphingomonadaceae</taxon>
        <taxon>Sphingomonas</taxon>
    </lineage>
</organism>